<dbReference type="InterPro" id="IPR036291">
    <property type="entry name" value="NAD(P)-bd_dom_sf"/>
</dbReference>
<dbReference type="GO" id="GO:0016491">
    <property type="term" value="F:oxidoreductase activity"/>
    <property type="evidence" value="ECO:0007669"/>
    <property type="project" value="UniProtKB-KW"/>
</dbReference>
<dbReference type="InterPro" id="IPR000683">
    <property type="entry name" value="Gfo/Idh/MocA-like_OxRdtase_N"/>
</dbReference>
<name>A0A6B1GA09_9CHLR</name>
<proteinExistence type="predicted"/>
<comment type="caution">
    <text evidence="4">The sequence shown here is derived from an EMBL/GenBank/DDBJ whole genome shotgun (WGS) entry which is preliminary data.</text>
</comment>
<organism evidence="4">
    <name type="scientific">Caldilineaceae bacterium SB0675_bin_29</name>
    <dbReference type="NCBI Taxonomy" id="2605266"/>
    <lineage>
        <taxon>Bacteria</taxon>
        <taxon>Bacillati</taxon>
        <taxon>Chloroflexota</taxon>
        <taxon>Caldilineae</taxon>
        <taxon>Caldilineales</taxon>
        <taxon>Caldilineaceae</taxon>
    </lineage>
</organism>
<dbReference type="Pfam" id="PF22725">
    <property type="entry name" value="GFO_IDH_MocA_C3"/>
    <property type="match status" value="1"/>
</dbReference>
<dbReference type="Gene3D" id="3.30.360.10">
    <property type="entry name" value="Dihydrodipicolinate Reductase, domain 2"/>
    <property type="match status" value="1"/>
</dbReference>
<accession>A0A6B1GA09</accession>
<dbReference type="InterPro" id="IPR050463">
    <property type="entry name" value="Gfo/Idh/MocA_oxidrdct_glycsds"/>
</dbReference>
<keyword evidence="1" id="KW-0560">Oxidoreductase</keyword>
<evidence type="ECO:0000259" key="2">
    <source>
        <dbReference type="Pfam" id="PF01408"/>
    </source>
</evidence>
<sequence length="358" mass="39203">MTLKVGIVGARGIGERHARAYTQDPLAELVAVCDLVKERADEAAQMHGVRGYTSLAEMLRHEELDIVDVSTGGFENGSWHFEPTMEALEAGKHVLVEKPISNQIDEARQMVAKAAEMDLYLGCNLNHYFTPPAEKAQEYIEQGQIGEPVYCLLKMGFDGGEYTYSKNSAPNVAGFPYFHVKAFLAHPFSIMRHFCGNVTHVQAFFSRPAFRVAAGDPMLSITSIHLQFASGAAGYLLSQRGDATFGLGGWWSVEVAGTRGTFCIENCIEKITYWPAPTAAGAAPPQVTHSGISDFDQTFPRRIHAFLEDVTNEVPKSELRASGRDALATLEYTWAAIESYENGGVLVQPHPLPDCVDS</sequence>
<reference evidence="4" key="1">
    <citation type="submission" date="2019-09" db="EMBL/GenBank/DDBJ databases">
        <title>Characterisation of the sponge microbiome using genome-centric metagenomics.</title>
        <authorList>
            <person name="Engelberts J.P."/>
            <person name="Robbins S.J."/>
            <person name="De Goeij J.M."/>
            <person name="Aranda M."/>
            <person name="Bell S.C."/>
            <person name="Webster N.S."/>
        </authorList>
    </citation>
    <scope>NUCLEOTIDE SEQUENCE</scope>
    <source>
        <strain evidence="4">SB0675_bin_29</strain>
    </source>
</reference>
<dbReference type="Gene3D" id="3.40.50.720">
    <property type="entry name" value="NAD(P)-binding Rossmann-like Domain"/>
    <property type="match status" value="1"/>
</dbReference>
<evidence type="ECO:0000313" key="4">
    <source>
        <dbReference type="EMBL" id="MYH63985.1"/>
    </source>
</evidence>
<evidence type="ECO:0000256" key="1">
    <source>
        <dbReference type="ARBA" id="ARBA00023002"/>
    </source>
</evidence>
<dbReference type="SUPFAM" id="SSF55347">
    <property type="entry name" value="Glyceraldehyde-3-phosphate dehydrogenase-like, C-terminal domain"/>
    <property type="match status" value="1"/>
</dbReference>
<dbReference type="Pfam" id="PF01408">
    <property type="entry name" value="GFO_IDH_MocA"/>
    <property type="match status" value="1"/>
</dbReference>
<protein>
    <submittedName>
        <fullName evidence="4">Gfo/Idh/MocA family oxidoreductase</fullName>
    </submittedName>
</protein>
<dbReference type="PANTHER" id="PTHR43818:SF11">
    <property type="entry name" value="BCDNA.GH03377"/>
    <property type="match status" value="1"/>
</dbReference>
<dbReference type="AlphaFoldDB" id="A0A6B1GA09"/>
<feature type="domain" description="Gfo/Idh/MocA-like oxidoreductase N-terminal" evidence="2">
    <location>
        <begin position="3"/>
        <end position="120"/>
    </location>
</feature>
<dbReference type="InterPro" id="IPR055170">
    <property type="entry name" value="GFO_IDH_MocA-like_dom"/>
</dbReference>
<gene>
    <name evidence="4" type="ORF">F4148_20310</name>
</gene>
<dbReference type="GO" id="GO:0000166">
    <property type="term" value="F:nucleotide binding"/>
    <property type="evidence" value="ECO:0007669"/>
    <property type="project" value="InterPro"/>
</dbReference>
<feature type="domain" description="GFO/IDH/MocA-like oxidoreductase" evidence="3">
    <location>
        <begin position="135"/>
        <end position="262"/>
    </location>
</feature>
<dbReference type="EMBL" id="VYDA01000721">
    <property type="protein sequence ID" value="MYH63985.1"/>
    <property type="molecule type" value="Genomic_DNA"/>
</dbReference>
<dbReference type="PANTHER" id="PTHR43818">
    <property type="entry name" value="BCDNA.GH03377"/>
    <property type="match status" value="1"/>
</dbReference>
<evidence type="ECO:0000259" key="3">
    <source>
        <dbReference type="Pfam" id="PF22725"/>
    </source>
</evidence>
<dbReference type="SUPFAM" id="SSF51735">
    <property type="entry name" value="NAD(P)-binding Rossmann-fold domains"/>
    <property type="match status" value="1"/>
</dbReference>